<comment type="catalytic activity">
    <reaction evidence="7 8">
        <text>5-amino-1-(5-phospho-D-ribosyl)imidazole-4-carboxylate + L-aspartate + ATP = (2S)-2-[5-amino-1-(5-phospho-beta-D-ribosyl)imidazole-4-carboxamido]succinate + ADP + phosphate + 2 H(+)</text>
        <dbReference type="Rhea" id="RHEA:22628"/>
        <dbReference type="ChEBI" id="CHEBI:15378"/>
        <dbReference type="ChEBI" id="CHEBI:29991"/>
        <dbReference type="ChEBI" id="CHEBI:30616"/>
        <dbReference type="ChEBI" id="CHEBI:43474"/>
        <dbReference type="ChEBI" id="CHEBI:58443"/>
        <dbReference type="ChEBI" id="CHEBI:77657"/>
        <dbReference type="ChEBI" id="CHEBI:456216"/>
        <dbReference type="EC" id="6.3.2.6"/>
    </reaction>
</comment>
<feature type="domain" description="SAICAR synthetase/ADE2 N-terminal" evidence="9">
    <location>
        <begin position="17"/>
        <end position="263"/>
    </location>
</feature>
<dbReference type="PROSITE" id="PS01058">
    <property type="entry name" value="SAICAR_SYNTHETASE_2"/>
    <property type="match status" value="1"/>
</dbReference>
<proteinExistence type="inferred from homology"/>
<dbReference type="OrthoDB" id="9801549at2"/>
<dbReference type="GO" id="GO:0004639">
    <property type="term" value="F:phosphoribosylaminoimidazolesuccinocarboxamide synthase activity"/>
    <property type="evidence" value="ECO:0007669"/>
    <property type="project" value="UniProtKB-UniRule"/>
</dbReference>
<evidence type="ECO:0000313" key="10">
    <source>
        <dbReference type="EMBL" id="SHJ26198.1"/>
    </source>
</evidence>
<dbReference type="InterPro" id="IPR028923">
    <property type="entry name" value="SAICAR_synt/ADE2_N"/>
</dbReference>
<evidence type="ECO:0000256" key="5">
    <source>
        <dbReference type="ARBA" id="ARBA00022755"/>
    </source>
</evidence>
<accession>A0A1M6HVR6</accession>
<dbReference type="RefSeq" id="WP_073474230.1">
    <property type="nucleotide sequence ID" value="NZ_FQZU01000005.1"/>
</dbReference>
<keyword evidence="4 8" id="KW-0547">Nucleotide-binding</keyword>
<dbReference type="Gene3D" id="3.30.470.20">
    <property type="entry name" value="ATP-grasp fold, B domain"/>
    <property type="match status" value="1"/>
</dbReference>
<dbReference type="UniPathway" id="UPA00074">
    <property type="reaction ID" value="UER00131"/>
</dbReference>
<dbReference type="NCBIfam" id="NF010568">
    <property type="entry name" value="PRK13961.1"/>
    <property type="match status" value="1"/>
</dbReference>
<dbReference type="AlphaFoldDB" id="A0A1M6HVR6"/>
<dbReference type="EMBL" id="FQZU01000005">
    <property type="protein sequence ID" value="SHJ26198.1"/>
    <property type="molecule type" value="Genomic_DNA"/>
</dbReference>
<dbReference type="Proteomes" id="UP000183994">
    <property type="component" value="Unassembled WGS sequence"/>
</dbReference>
<comment type="pathway">
    <text evidence="1 8">Purine metabolism; IMP biosynthesis via de novo pathway; 5-amino-1-(5-phospho-D-ribosyl)imidazole-4-carboxamide from 5-amino-1-(5-phospho-D-ribosyl)imidazole-4-carboxylate: step 1/2.</text>
</comment>
<organism evidence="10 11">
    <name type="scientific">Desulfatibacillum alkenivorans DSM 16219</name>
    <dbReference type="NCBI Taxonomy" id="1121393"/>
    <lineage>
        <taxon>Bacteria</taxon>
        <taxon>Pseudomonadati</taxon>
        <taxon>Thermodesulfobacteriota</taxon>
        <taxon>Desulfobacteria</taxon>
        <taxon>Desulfobacterales</taxon>
        <taxon>Desulfatibacillaceae</taxon>
        <taxon>Desulfatibacillum</taxon>
    </lineage>
</organism>
<evidence type="ECO:0000256" key="6">
    <source>
        <dbReference type="ARBA" id="ARBA00022840"/>
    </source>
</evidence>
<dbReference type="EC" id="6.3.2.6" evidence="8"/>
<evidence type="ECO:0000256" key="1">
    <source>
        <dbReference type="ARBA" id="ARBA00004672"/>
    </source>
</evidence>
<dbReference type="InterPro" id="IPR018236">
    <property type="entry name" value="SAICAR_synthetase_CS"/>
</dbReference>
<dbReference type="FunFam" id="3.30.470.20:FF:000015">
    <property type="entry name" value="Phosphoribosylaminoimidazole-succinocarboxamide synthase"/>
    <property type="match status" value="1"/>
</dbReference>
<dbReference type="HAMAP" id="MF_00137">
    <property type="entry name" value="SAICAR_synth"/>
    <property type="match status" value="1"/>
</dbReference>
<comment type="similarity">
    <text evidence="2 8">Belongs to the SAICAR synthetase family.</text>
</comment>
<evidence type="ECO:0000256" key="7">
    <source>
        <dbReference type="ARBA" id="ARBA00048475"/>
    </source>
</evidence>
<dbReference type="GO" id="GO:0006189">
    <property type="term" value="P:'de novo' IMP biosynthetic process"/>
    <property type="evidence" value="ECO:0007669"/>
    <property type="project" value="UniProtKB-UniRule"/>
</dbReference>
<dbReference type="PANTHER" id="PTHR43700">
    <property type="entry name" value="PHOSPHORIBOSYLAMINOIMIDAZOLE-SUCCINOCARBOXAMIDE SYNTHASE"/>
    <property type="match status" value="1"/>
</dbReference>
<evidence type="ECO:0000256" key="4">
    <source>
        <dbReference type="ARBA" id="ARBA00022741"/>
    </source>
</evidence>
<evidence type="ECO:0000256" key="8">
    <source>
        <dbReference type="HAMAP-Rule" id="MF_00137"/>
    </source>
</evidence>
<keyword evidence="11" id="KW-1185">Reference proteome</keyword>
<dbReference type="PANTHER" id="PTHR43700:SF1">
    <property type="entry name" value="PHOSPHORIBOSYLAMINOIMIDAZOLE-SUCCINOCARBOXAMIDE SYNTHASE"/>
    <property type="match status" value="1"/>
</dbReference>
<dbReference type="CDD" id="cd01414">
    <property type="entry name" value="SAICAR_synt_Sc"/>
    <property type="match status" value="1"/>
</dbReference>
<sequence length="299" mass="33602">MASSVWQTELPDLPEPKRGKVRDMYDLGDAYLMVATDRLSAFDVIMPDPIPDKGKVLTQISLFWFDVMKDIVDNHVLTAKVDEFPVKCRQYADILEGRSILVKKVQPQAIECVVRGYISGSGWSSYKKSQSVCGISLPEGLKESEKLPKTLFTPSTKAELGEHDENISFEKAAEIVGQETAEKLRDLSLAIYTKGADLANEKGIIIADTKFEFGTTDDGQIILIDEVLTPDSSRFWPKDQYEPGRAQDSFDKQFVRDYLLEIKFNKQPPGPKLPQEVLDKTRDKYLQALKLLAGDAYSI</sequence>
<dbReference type="GO" id="GO:0005737">
    <property type="term" value="C:cytoplasm"/>
    <property type="evidence" value="ECO:0007669"/>
    <property type="project" value="TreeGrafter"/>
</dbReference>
<protein>
    <recommendedName>
        <fullName evidence="8">Phosphoribosylaminoimidazole-succinocarboxamide synthase</fullName>
        <ecNumber evidence="8">6.3.2.6</ecNumber>
    </recommendedName>
    <alternativeName>
        <fullName evidence="8">SAICAR synthetase</fullName>
    </alternativeName>
</protein>
<reference evidence="11" key="1">
    <citation type="submission" date="2016-11" db="EMBL/GenBank/DDBJ databases">
        <authorList>
            <person name="Varghese N."/>
            <person name="Submissions S."/>
        </authorList>
    </citation>
    <scope>NUCLEOTIDE SEQUENCE [LARGE SCALE GENOMIC DNA]</scope>
    <source>
        <strain evidence="11">DSM 16219</strain>
    </source>
</reference>
<gene>
    <name evidence="8" type="primary">purC</name>
    <name evidence="10" type="ORF">SAMN02745216_01335</name>
</gene>
<dbReference type="InterPro" id="IPR001636">
    <property type="entry name" value="SAICAR_synth"/>
</dbReference>
<keyword evidence="3 8" id="KW-0436">Ligase</keyword>
<keyword evidence="5 8" id="KW-0658">Purine biosynthesis</keyword>
<evidence type="ECO:0000313" key="11">
    <source>
        <dbReference type="Proteomes" id="UP000183994"/>
    </source>
</evidence>
<keyword evidence="6 8" id="KW-0067">ATP-binding</keyword>
<dbReference type="SUPFAM" id="SSF56104">
    <property type="entry name" value="SAICAR synthase-like"/>
    <property type="match status" value="1"/>
</dbReference>
<evidence type="ECO:0000256" key="3">
    <source>
        <dbReference type="ARBA" id="ARBA00022598"/>
    </source>
</evidence>
<dbReference type="Pfam" id="PF01259">
    <property type="entry name" value="SAICAR_synt"/>
    <property type="match status" value="1"/>
</dbReference>
<evidence type="ECO:0000259" key="9">
    <source>
        <dbReference type="Pfam" id="PF01259"/>
    </source>
</evidence>
<dbReference type="NCBIfam" id="TIGR00081">
    <property type="entry name" value="purC"/>
    <property type="match status" value="1"/>
</dbReference>
<dbReference type="Gene3D" id="3.30.200.20">
    <property type="entry name" value="Phosphorylase Kinase, domain 1"/>
    <property type="match status" value="1"/>
</dbReference>
<dbReference type="GO" id="GO:0005524">
    <property type="term" value="F:ATP binding"/>
    <property type="evidence" value="ECO:0007669"/>
    <property type="project" value="UniProtKB-KW"/>
</dbReference>
<name>A0A1M6HVR6_9BACT</name>
<evidence type="ECO:0000256" key="2">
    <source>
        <dbReference type="ARBA" id="ARBA00010190"/>
    </source>
</evidence>
<dbReference type="STRING" id="1121393.SAMN02745216_01335"/>